<dbReference type="HOGENOM" id="CLU_2260676_0_0_11"/>
<dbReference type="PATRIC" id="fig|1324261.3.peg.4036"/>
<evidence type="ECO:0000313" key="2">
    <source>
        <dbReference type="Proteomes" id="UP000025947"/>
    </source>
</evidence>
<name>A0A051TVT5_9MYCO</name>
<dbReference type="EMBL" id="JLXW01000010">
    <property type="protein sequence ID" value="KBZ61044.1"/>
    <property type="molecule type" value="Genomic_DNA"/>
</dbReference>
<protein>
    <submittedName>
        <fullName evidence="1">Uncharacterized protein</fullName>
    </submittedName>
</protein>
<evidence type="ECO:0000313" key="1">
    <source>
        <dbReference type="EMBL" id="KBZ61044.1"/>
    </source>
</evidence>
<accession>A0A051TVT5</accession>
<keyword evidence="2" id="KW-1185">Reference proteome</keyword>
<dbReference type="Proteomes" id="UP000025947">
    <property type="component" value="Unassembled WGS sequence"/>
</dbReference>
<comment type="caution">
    <text evidence="1">The sequence shown here is derived from an EMBL/GenBank/DDBJ whole genome shotgun (WGS) entry which is preliminary data.</text>
</comment>
<gene>
    <name evidence="1" type="ORF">K875_03995</name>
</gene>
<sequence>MAELVAERVAKSQSRVSAKRLLPIAAAAGYEGSDRNFRQVVFEAKALWRSNNHVGRRRAVWSPGEYLDIDWPQAAPGLFLFCAVLGYRGGGSPPISGRPPSWR</sequence>
<dbReference type="AlphaFoldDB" id="A0A051TVT5"/>
<reference evidence="1 2" key="1">
    <citation type="submission" date="2014-04" db="EMBL/GenBank/DDBJ databases">
        <title>The Genome Sequence of Mycobacterium tuberculosis TKK-01-0051.</title>
        <authorList>
            <consortium name="The Broad Institute Genomics Platform"/>
            <consortium name="The Broad Institute Genome Sequencing Center for Infectious Disease"/>
            <person name="Earl A.M."/>
            <person name="Cohen K."/>
            <person name="Pym A."/>
            <person name="Bishai W."/>
            <person name="Maharaj K."/>
            <person name="Desjardins C."/>
            <person name="Abeel T."/>
            <person name="Young S."/>
            <person name="Zeng Q."/>
            <person name="Gargeya S."/>
            <person name="Abouelleil A."/>
            <person name="Alvarado L."/>
            <person name="Chapman S.B."/>
            <person name="Gainer-Dewar J."/>
            <person name="Goldberg J."/>
            <person name="Griggs A."/>
            <person name="Gujja S."/>
            <person name="Hansen M."/>
            <person name="Howarth C."/>
            <person name="Imamovic A."/>
            <person name="Larimer J."/>
            <person name="Murphy C."/>
            <person name="Naylor J."/>
            <person name="Pearson M."/>
            <person name="Poon T.W."/>
            <person name="Priest M."/>
            <person name="Roberts A."/>
            <person name="Saif S."/>
            <person name="Shea T."/>
            <person name="Sykes S."/>
            <person name="Wortman J."/>
            <person name="Nusbaum C."/>
            <person name="Birren B."/>
        </authorList>
    </citation>
    <scope>NUCLEOTIDE SEQUENCE [LARGE SCALE GENOMIC DNA]</scope>
    <source>
        <strain evidence="1 2">TKK-01-0051</strain>
    </source>
</reference>
<organism evidence="1 2">
    <name type="scientific">Mycobacterium [tuberculosis] TKK-01-0051</name>
    <dbReference type="NCBI Taxonomy" id="1324261"/>
    <lineage>
        <taxon>Bacteria</taxon>
        <taxon>Bacillati</taxon>
        <taxon>Actinomycetota</taxon>
        <taxon>Actinomycetes</taxon>
        <taxon>Mycobacteriales</taxon>
        <taxon>Mycobacteriaceae</taxon>
        <taxon>Mycobacterium</taxon>
        <taxon>Mycobacterium avium complex (MAC)</taxon>
    </lineage>
</organism>
<proteinExistence type="predicted"/>